<name>A0A0D2B953_9EURO</name>
<dbReference type="HOGENOM" id="CLU_027370_1_0_1"/>
<reference evidence="2 3" key="1">
    <citation type="submission" date="2015-01" db="EMBL/GenBank/DDBJ databases">
        <title>The Genome Sequence of Exophiala spinifera CBS89968.</title>
        <authorList>
            <consortium name="The Broad Institute Genomics Platform"/>
            <person name="Cuomo C."/>
            <person name="de Hoog S."/>
            <person name="Gorbushina A."/>
            <person name="Stielow B."/>
            <person name="Teixiera M."/>
            <person name="Abouelleil A."/>
            <person name="Chapman S.B."/>
            <person name="Priest M."/>
            <person name="Young S.K."/>
            <person name="Wortman J."/>
            <person name="Nusbaum C."/>
            <person name="Birren B."/>
        </authorList>
    </citation>
    <scope>NUCLEOTIDE SEQUENCE [LARGE SCALE GENOMIC DNA]</scope>
    <source>
        <strain evidence="2 3">CBS 89968</strain>
    </source>
</reference>
<dbReference type="OrthoDB" id="5343576at2759"/>
<proteinExistence type="predicted"/>
<dbReference type="VEuPathDB" id="FungiDB:PV08_05479"/>
<evidence type="ECO:0000313" key="2">
    <source>
        <dbReference type="EMBL" id="KIW15433.1"/>
    </source>
</evidence>
<dbReference type="Proteomes" id="UP000053328">
    <property type="component" value="Unassembled WGS sequence"/>
</dbReference>
<organism evidence="2 3">
    <name type="scientific">Exophiala spinifera</name>
    <dbReference type="NCBI Taxonomy" id="91928"/>
    <lineage>
        <taxon>Eukaryota</taxon>
        <taxon>Fungi</taxon>
        <taxon>Dikarya</taxon>
        <taxon>Ascomycota</taxon>
        <taxon>Pezizomycotina</taxon>
        <taxon>Eurotiomycetes</taxon>
        <taxon>Chaetothyriomycetidae</taxon>
        <taxon>Chaetothyriales</taxon>
        <taxon>Herpotrichiellaceae</taxon>
        <taxon>Exophiala</taxon>
    </lineage>
</organism>
<dbReference type="AlphaFoldDB" id="A0A0D2B953"/>
<protein>
    <submittedName>
        <fullName evidence="2">Uncharacterized protein</fullName>
    </submittedName>
</protein>
<evidence type="ECO:0000256" key="1">
    <source>
        <dbReference type="SAM" id="MobiDB-lite"/>
    </source>
</evidence>
<feature type="region of interest" description="Disordered" evidence="1">
    <location>
        <begin position="308"/>
        <end position="329"/>
    </location>
</feature>
<feature type="compositionally biased region" description="Basic and acidic residues" evidence="1">
    <location>
        <begin position="371"/>
        <end position="380"/>
    </location>
</feature>
<keyword evidence="3" id="KW-1185">Reference proteome</keyword>
<accession>A0A0D2B953</accession>
<evidence type="ECO:0000313" key="3">
    <source>
        <dbReference type="Proteomes" id="UP000053328"/>
    </source>
</evidence>
<feature type="region of interest" description="Disordered" evidence="1">
    <location>
        <begin position="342"/>
        <end position="380"/>
    </location>
</feature>
<dbReference type="RefSeq" id="XP_016235649.1">
    <property type="nucleotide sequence ID" value="XM_016379822.1"/>
</dbReference>
<dbReference type="EMBL" id="KN847495">
    <property type="protein sequence ID" value="KIW15433.1"/>
    <property type="molecule type" value="Genomic_DNA"/>
</dbReference>
<dbReference type="GeneID" id="27332562"/>
<gene>
    <name evidence="2" type="ORF">PV08_05479</name>
</gene>
<dbReference type="STRING" id="91928.A0A0D2B953"/>
<sequence>MSVSQSPEARLTHLVEPLISGFEELLAIVRGQVDNEKTLRDRVEFAANEYERLLAAGSSSSSQSLSPSDVAKRIRQPLTISRTPESLKIQEAQRAIQSYRMLNPEQPQRGALKCPIAHHVADPEDFERDFTTPGVQGNLGCPFAKMSNGVTNGQNAEEDPIAAEFHQDGTSTRSPNDQRPGQCPIRFLDQHSPEEVAKYFENHKHEIPRSHEICVRRYQSNETSARQLDAKYGSLVNMIQGLGVKHKAYLPERDRVDERDKMSSTNVEKWAENVSNYAAPVTVDAPADDEQSRVSHFERPLREVRVGESPSRPWGISVPANKDVPPSALQSEDGVAHLKIDRESPEVSSPIKPSKCPIDHGKSGKLGENPPRTEPEVVKDADSRTQIIFHGPVFFGYSADEVATLLQKTNMGGSPPTERR</sequence>